<comment type="caution">
    <text evidence="3">The sequence shown here is derived from an EMBL/GenBank/DDBJ whole genome shotgun (WGS) entry which is preliminary data.</text>
</comment>
<dbReference type="SMART" id="SM00456">
    <property type="entry name" value="WW"/>
    <property type="match status" value="2"/>
</dbReference>
<evidence type="ECO:0000256" key="1">
    <source>
        <dbReference type="SAM" id="MobiDB-lite"/>
    </source>
</evidence>
<dbReference type="InterPro" id="IPR036020">
    <property type="entry name" value="WW_dom_sf"/>
</dbReference>
<evidence type="ECO:0000259" key="2">
    <source>
        <dbReference type="PROSITE" id="PS50020"/>
    </source>
</evidence>
<dbReference type="Proteomes" id="UP000092555">
    <property type="component" value="Unassembled WGS sequence"/>
</dbReference>
<dbReference type="GO" id="GO:0003723">
    <property type="term" value="F:RNA binding"/>
    <property type="evidence" value="ECO:0007669"/>
    <property type="project" value="TreeGrafter"/>
</dbReference>
<dbReference type="GeneID" id="30029078"/>
<protein>
    <recommendedName>
        <fullName evidence="2">WW domain-containing protein</fullName>
    </recommendedName>
</protein>
<feature type="region of interest" description="Disordered" evidence="1">
    <location>
        <begin position="53"/>
        <end position="91"/>
    </location>
</feature>
<dbReference type="Pfam" id="PF01846">
    <property type="entry name" value="FF"/>
    <property type="match status" value="2"/>
</dbReference>
<dbReference type="STRING" id="869754.A0A1A0H9U7"/>
<reference evidence="3 4" key="1">
    <citation type="submission" date="2016-05" db="EMBL/GenBank/DDBJ databases">
        <title>Comparative genomics of biotechnologically important yeasts.</title>
        <authorList>
            <consortium name="DOE Joint Genome Institute"/>
            <person name="Riley R."/>
            <person name="Haridas S."/>
            <person name="Wolfe K.H."/>
            <person name="Lopes M.R."/>
            <person name="Hittinger C.T."/>
            <person name="Goker M."/>
            <person name="Salamov A."/>
            <person name="Wisecaver J."/>
            <person name="Long T.M."/>
            <person name="Aerts A.L."/>
            <person name="Barry K."/>
            <person name="Choi C."/>
            <person name="Clum A."/>
            <person name="Coughlan A.Y."/>
            <person name="Deshpande S."/>
            <person name="Douglass A.P."/>
            <person name="Hanson S.J."/>
            <person name="Klenk H.-P."/>
            <person name="LaButti K."/>
            <person name="Lapidus A."/>
            <person name="Lindquist E."/>
            <person name="Lipzen A."/>
            <person name="Meier-kolthoff J.P."/>
            <person name="Ohm R.A."/>
            <person name="Otillar R.P."/>
            <person name="Pangilinan J."/>
            <person name="Peng Y."/>
            <person name="Rokas A."/>
            <person name="Rosa C.A."/>
            <person name="Scheuner C."/>
            <person name="Sibirny A.A."/>
            <person name="Slot J.C."/>
            <person name="Stielow J.B."/>
            <person name="Sun H."/>
            <person name="Kurtzman C.P."/>
            <person name="Blackwell M."/>
            <person name="Grigoriev I.V."/>
            <person name="Jeffries T.W."/>
        </authorList>
    </citation>
    <scope>NUCLEOTIDE SEQUENCE [LARGE SCALE GENOMIC DNA]</scope>
    <source>
        <strain evidence="3 4">NRRL YB-4993</strain>
    </source>
</reference>
<feature type="region of interest" description="Disordered" evidence="1">
    <location>
        <begin position="614"/>
        <end position="643"/>
    </location>
</feature>
<dbReference type="CDD" id="cd00201">
    <property type="entry name" value="WW"/>
    <property type="match status" value="2"/>
</dbReference>
<dbReference type="SUPFAM" id="SSF81698">
    <property type="entry name" value="FF domain"/>
    <property type="match status" value="2"/>
</dbReference>
<evidence type="ECO:0000313" key="3">
    <source>
        <dbReference type="EMBL" id="OBA20648.1"/>
    </source>
</evidence>
<dbReference type="SMART" id="SM00441">
    <property type="entry name" value="FF"/>
    <property type="match status" value="2"/>
</dbReference>
<sequence>MSAWKQVEDDQGRVYYYNPDTQETSWENPEALLASIWTTYTTEDGKEYYYNETTGETTWEKPAELEAPKEAAGAQGSELQDGAEPSGADKDEKTLDLDRKLALEPLLRSTLVNLAPADPAESRRSFQAMLEEGGVDSTWSFEKVIRTFIKNKTYWAVDDAVERRALYEDYLVNKLQRESSSKSGLIEEFKKNFLREIHRYLSEGKVTAHTRWVSAKRLLTKDQNPVFEHSILPDGELEKLYDECTDKIRSQQKQDLQKQKDQALGELEAYLLQITSGAGNEAQTWDQLYARLQTDARFKANRHFQVLTKLDILQLYATKIYPVLAGRLRAQLAGLEKKNLRSDRHARDAYKALLRTKPITANTQFKRVLPQLENEDAFIELCGRNGSTPLELFWDIVEDLRQLQKVKKDLIEHSLRAHIGLTPGSLDYEDTLATLAQFMSALGLVKDERLADVDLCSEKGKNELALIYETLNSELQAQKHAEQAVLARKTNTRVHALAEWICSHREAIDGSLLAWEKPAEKPCEASSSTNSEGGESTSAPAVICISDRDAEVKTGRVDPALWREKMAGVDVFDALRTTLDRHYTKTPEKAEQALLDALAQCLKEVAALLTNSLTRKRTAAAPSAQESKRARPEGEKKPVLMNY</sequence>
<dbReference type="PANTHER" id="PTHR11864">
    <property type="entry name" value="PRE-MRNA-PROCESSING PROTEIN PRP40"/>
    <property type="match status" value="1"/>
</dbReference>
<dbReference type="GO" id="GO:0071004">
    <property type="term" value="C:U2-type prespliceosome"/>
    <property type="evidence" value="ECO:0007669"/>
    <property type="project" value="TreeGrafter"/>
</dbReference>
<feature type="domain" description="WW" evidence="2">
    <location>
        <begin position="1"/>
        <end position="31"/>
    </location>
</feature>
<evidence type="ECO:0000313" key="4">
    <source>
        <dbReference type="Proteomes" id="UP000092555"/>
    </source>
</evidence>
<dbReference type="InterPro" id="IPR002713">
    <property type="entry name" value="FF_domain"/>
</dbReference>
<dbReference type="Gene3D" id="1.10.10.440">
    <property type="entry name" value="FF domain"/>
    <property type="match status" value="2"/>
</dbReference>
<dbReference type="RefSeq" id="XP_018711170.1">
    <property type="nucleotide sequence ID" value="XM_018856102.1"/>
</dbReference>
<dbReference type="InterPro" id="IPR039726">
    <property type="entry name" value="Prp40-like"/>
</dbReference>
<dbReference type="Pfam" id="PF00397">
    <property type="entry name" value="WW"/>
    <property type="match status" value="2"/>
</dbReference>
<dbReference type="OrthoDB" id="187617at2759"/>
<name>A0A1A0H9U7_9ASCO</name>
<dbReference type="Gene3D" id="2.20.70.10">
    <property type="match status" value="2"/>
</dbReference>
<accession>A0A1A0H9U7</accession>
<feature type="compositionally biased region" description="Basic and acidic residues" evidence="1">
    <location>
        <begin position="626"/>
        <end position="643"/>
    </location>
</feature>
<proteinExistence type="predicted"/>
<keyword evidence="4" id="KW-1185">Reference proteome</keyword>
<gene>
    <name evidence="3" type="ORF">METBIDRAFT_32617</name>
</gene>
<dbReference type="GO" id="GO:0045292">
    <property type="term" value="P:mRNA cis splicing, via spliceosome"/>
    <property type="evidence" value="ECO:0007669"/>
    <property type="project" value="InterPro"/>
</dbReference>
<dbReference type="PROSITE" id="PS01159">
    <property type="entry name" value="WW_DOMAIN_1"/>
    <property type="match status" value="2"/>
</dbReference>
<dbReference type="InterPro" id="IPR036517">
    <property type="entry name" value="FF_domain_sf"/>
</dbReference>
<dbReference type="AlphaFoldDB" id="A0A1A0H9U7"/>
<dbReference type="EMBL" id="LXTC01000004">
    <property type="protein sequence ID" value="OBA20648.1"/>
    <property type="molecule type" value="Genomic_DNA"/>
</dbReference>
<feature type="compositionally biased region" description="Basic and acidic residues" evidence="1">
    <location>
        <begin position="58"/>
        <end position="69"/>
    </location>
</feature>
<organism evidence="3 4">
    <name type="scientific">Metschnikowia bicuspidata var. bicuspidata NRRL YB-4993</name>
    <dbReference type="NCBI Taxonomy" id="869754"/>
    <lineage>
        <taxon>Eukaryota</taxon>
        <taxon>Fungi</taxon>
        <taxon>Dikarya</taxon>
        <taxon>Ascomycota</taxon>
        <taxon>Saccharomycotina</taxon>
        <taxon>Pichiomycetes</taxon>
        <taxon>Metschnikowiaceae</taxon>
        <taxon>Metschnikowia</taxon>
    </lineage>
</organism>
<feature type="domain" description="WW" evidence="2">
    <location>
        <begin position="31"/>
        <end position="64"/>
    </location>
</feature>
<dbReference type="PANTHER" id="PTHR11864:SF0">
    <property type="entry name" value="PRP40 PRE-MRNA PROCESSING FACTOR 40 HOMOLOG A (YEAST)"/>
    <property type="match status" value="1"/>
</dbReference>
<dbReference type="InterPro" id="IPR001202">
    <property type="entry name" value="WW_dom"/>
</dbReference>
<dbReference type="PROSITE" id="PS50020">
    <property type="entry name" value="WW_DOMAIN_2"/>
    <property type="match status" value="2"/>
</dbReference>
<dbReference type="SUPFAM" id="SSF51045">
    <property type="entry name" value="WW domain"/>
    <property type="match status" value="2"/>
</dbReference>
<dbReference type="GO" id="GO:0005685">
    <property type="term" value="C:U1 snRNP"/>
    <property type="evidence" value="ECO:0007669"/>
    <property type="project" value="TreeGrafter"/>
</dbReference>